<name>R9PKW6_PSEHS</name>
<dbReference type="EMBL" id="DF238821">
    <property type="protein sequence ID" value="GAC98745.1"/>
    <property type="molecule type" value="Genomic_DNA"/>
</dbReference>
<evidence type="ECO:0000256" key="1">
    <source>
        <dbReference type="SAM" id="MobiDB-lite"/>
    </source>
</evidence>
<keyword evidence="3" id="KW-1185">Reference proteome</keyword>
<feature type="compositionally biased region" description="Basic and acidic residues" evidence="1">
    <location>
        <begin position="16"/>
        <end position="26"/>
    </location>
</feature>
<dbReference type="HOGENOM" id="CLU_1435011_0_0_1"/>
<reference evidence="3" key="1">
    <citation type="journal article" date="2013" name="Genome Announc.">
        <title>Draft genome sequence of the basidiomycetous yeast-like fungus Pseudozyma hubeiensis SY62, which produces an abundant amount of the biosurfactant mannosylerythritol lipids.</title>
        <authorList>
            <person name="Konishi M."/>
            <person name="Hatada Y."/>
            <person name="Horiuchi J."/>
        </authorList>
    </citation>
    <scope>NUCLEOTIDE SEQUENCE [LARGE SCALE GENOMIC DNA]</scope>
    <source>
        <strain evidence="3">SY62</strain>
    </source>
</reference>
<accession>R9PKW6</accession>
<feature type="region of interest" description="Disordered" evidence="1">
    <location>
        <begin position="1"/>
        <end position="26"/>
    </location>
</feature>
<evidence type="ECO:0000313" key="2">
    <source>
        <dbReference type="EMBL" id="GAC98745.1"/>
    </source>
</evidence>
<dbReference type="RefSeq" id="XP_012192332.1">
    <property type="nucleotide sequence ID" value="XM_012336942.1"/>
</dbReference>
<sequence length="189" mass="21581">MNLRTGEALTCQTKGAKGENKGKETYRGRNESMLRNSERCATPHSEAFGSWEEEEEKMKKGSECHHRQPPFHSHLPRACACRIVAHTLNIEEPEQRHFLRLASRLARNVHTFSQQRIRFTPQKGKAREKATHPTAYCTCFRFAVTLAEMSSHCQKIYSGGSCTLSSSCRRSRRVEVTYAAQHTPYPTIL</sequence>
<dbReference type="GeneID" id="24111611"/>
<gene>
    <name evidence="2" type="ORF">PHSY_006339</name>
</gene>
<protein>
    <submittedName>
        <fullName evidence="2">Uncharacterized protein</fullName>
    </submittedName>
</protein>
<dbReference type="Proteomes" id="UP000014071">
    <property type="component" value="Unassembled WGS sequence"/>
</dbReference>
<dbReference type="AlphaFoldDB" id="R9PKW6"/>
<evidence type="ECO:0000313" key="3">
    <source>
        <dbReference type="Proteomes" id="UP000014071"/>
    </source>
</evidence>
<proteinExistence type="predicted"/>
<organism evidence="2 3">
    <name type="scientific">Pseudozyma hubeiensis (strain SY62)</name>
    <name type="common">Yeast</name>
    <dbReference type="NCBI Taxonomy" id="1305764"/>
    <lineage>
        <taxon>Eukaryota</taxon>
        <taxon>Fungi</taxon>
        <taxon>Dikarya</taxon>
        <taxon>Basidiomycota</taxon>
        <taxon>Ustilaginomycotina</taxon>
        <taxon>Ustilaginomycetes</taxon>
        <taxon>Ustilaginales</taxon>
        <taxon>Ustilaginaceae</taxon>
        <taxon>Pseudozyma</taxon>
    </lineage>
</organism>